<reference evidence="1" key="1">
    <citation type="submission" date="2022-04" db="EMBL/GenBank/DDBJ databases">
        <title>Genome of the entomopathogenic fungus Entomophthora muscae.</title>
        <authorList>
            <person name="Elya C."/>
            <person name="Lovett B.R."/>
            <person name="Lee E."/>
            <person name="Macias A.M."/>
            <person name="Hajek A.E."/>
            <person name="De Bivort B.L."/>
            <person name="Kasson M.T."/>
            <person name="De Fine Licht H.H."/>
            <person name="Stajich J.E."/>
        </authorList>
    </citation>
    <scope>NUCLEOTIDE SEQUENCE</scope>
    <source>
        <strain evidence="1">Berkeley</strain>
    </source>
</reference>
<sequence>MVQDLWEHLFLKVWWFGYDGCFIEKKPSGRNLALVATKLPELPANVSYNTQEAFNESPLDVSNNMNQSDGNVKWCALPPN</sequence>
<evidence type="ECO:0000313" key="1">
    <source>
        <dbReference type="EMBL" id="KAJ9078814.1"/>
    </source>
</evidence>
<comment type="caution">
    <text evidence="1">The sequence shown here is derived from an EMBL/GenBank/DDBJ whole genome shotgun (WGS) entry which is preliminary data.</text>
</comment>
<keyword evidence="2" id="KW-1185">Reference proteome</keyword>
<dbReference type="Proteomes" id="UP001165960">
    <property type="component" value="Unassembled WGS sequence"/>
</dbReference>
<name>A0ACC2TW10_9FUNG</name>
<accession>A0ACC2TW10</accession>
<organism evidence="1 2">
    <name type="scientific">Entomophthora muscae</name>
    <dbReference type="NCBI Taxonomy" id="34485"/>
    <lineage>
        <taxon>Eukaryota</taxon>
        <taxon>Fungi</taxon>
        <taxon>Fungi incertae sedis</taxon>
        <taxon>Zoopagomycota</taxon>
        <taxon>Entomophthoromycotina</taxon>
        <taxon>Entomophthoromycetes</taxon>
        <taxon>Entomophthorales</taxon>
        <taxon>Entomophthoraceae</taxon>
        <taxon>Entomophthora</taxon>
    </lineage>
</organism>
<gene>
    <name evidence="1" type="ORF">DSO57_1002875</name>
</gene>
<proteinExistence type="predicted"/>
<protein>
    <submittedName>
        <fullName evidence="1">Uncharacterized protein</fullName>
    </submittedName>
</protein>
<evidence type="ECO:0000313" key="2">
    <source>
        <dbReference type="Proteomes" id="UP001165960"/>
    </source>
</evidence>
<dbReference type="EMBL" id="QTSX02002136">
    <property type="protein sequence ID" value="KAJ9078814.1"/>
    <property type="molecule type" value="Genomic_DNA"/>
</dbReference>